<keyword evidence="1" id="KW-0813">Transport</keyword>
<evidence type="ECO:0000259" key="4">
    <source>
        <dbReference type="PROSITE" id="PS51352"/>
    </source>
</evidence>
<dbReference type="GO" id="GO:0015035">
    <property type="term" value="F:protein-disulfide reductase activity"/>
    <property type="evidence" value="ECO:0007669"/>
    <property type="project" value="TreeGrafter"/>
</dbReference>
<dbReference type="Pfam" id="PF00085">
    <property type="entry name" value="Thioredoxin"/>
    <property type="match status" value="1"/>
</dbReference>
<dbReference type="SUPFAM" id="SSF52833">
    <property type="entry name" value="Thioredoxin-like"/>
    <property type="match status" value="1"/>
</dbReference>
<dbReference type="Gene3D" id="3.40.30.10">
    <property type="entry name" value="Glutaredoxin"/>
    <property type="match status" value="1"/>
</dbReference>
<dbReference type="GO" id="GO:0006950">
    <property type="term" value="P:response to stress"/>
    <property type="evidence" value="ECO:0007669"/>
    <property type="project" value="UniProtKB-ARBA"/>
</dbReference>
<dbReference type="GO" id="GO:0005737">
    <property type="term" value="C:cytoplasm"/>
    <property type="evidence" value="ECO:0007669"/>
    <property type="project" value="TreeGrafter"/>
</dbReference>
<evidence type="ECO:0000313" key="5">
    <source>
        <dbReference type="EMBL" id="KRX02934.1"/>
    </source>
</evidence>
<sequence length="437" mass="51262">MNNQFLLFNLTIKQIIKIILKFKKLKKIKKRTKYYKNTFFQQMIHFQKKIQPNNKNKNQFKMKKNKVLMNKLTGLALKTFRQVSKNTKFLSQTYKFQSLCNTQKFNFSDKYSEETMEKLKKEAQSFYENEIKQESDIVHINNVEQWKSEVMESKVPVLLDCYAGWCEPCKQLEPILMEQFEKLKGKVKLVKLNIDDNAEIASALQIKSIPTVYLISGANAVDGFVGLPAQKDLDKFFQSVYRVCGMMDEETDISAQITLAQTFLENEKSIDEAVKILNKILNDGKWKNRFGGKIHALLGLSNVLQGNINEYQKNINQLNKYFSEEKKEKDIAEILVLCEEKIKENQSSMEQHPFIDECLKKLEKDPLDHQTRYDLAQYQQNNNFNSECIDNCLFIIQKNRNWEDKKAQQLLISLFESLGSSNQLTIKGRQRLQRILY</sequence>
<gene>
    <name evidence="5" type="ORF">PPERSA_09056</name>
</gene>
<name>A0A0V0QL30_PSEPJ</name>
<dbReference type="Gene3D" id="1.25.40.10">
    <property type="entry name" value="Tetratricopeptide repeat domain"/>
    <property type="match status" value="1"/>
</dbReference>
<dbReference type="Pfam" id="PF14561">
    <property type="entry name" value="TPR_20"/>
    <property type="match status" value="1"/>
</dbReference>
<accession>A0A0V0QL30</accession>
<dbReference type="OrthoDB" id="2121326at2759"/>
<keyword evidence="2" id="KW-0249">Electron transport</keyword>
<dbReference type="OMA" id="FVMEAND"/>
<dbReference type="AlphaFoldDB" id="A0A0V0QL30"/>
<dbReference type="InterPro" id="IPR017937">
    <property type="entry name" value="Thioredoxin_CS"/>
</dbReference>
<dbReference type="InterPro" id="IPR011990">
    <property type="entry name" value="TPR-like_helical_dom_sf"/>
</dbReference>
<evidence type="ECO:0000256" key="1">
    <source>
        <dbReference type="ARBA" id="ARBA00022448"/>
    </source>
</evidence>
<keyword evidence="3" id="KW-1015">Disulfide bond</keyword>
<dbReference type="PANTHER" id="PTHR45663">
    <property type="entry name" value="GEO12009P1"/>
    <property type="match status" value="1"/>
</dbReference>
<comment type="caution">
    <text evidence="5">The sequence shown here is derived from an EMBL/GenBank/DDBJ whole genome shotgun (WGS) entry which is preliminary data.</text>
</comment>
<proteinExistence type="predicted"/>
<keyword evidence="6" id="KW-1185">Reference proteome</keyword>
<dbReference type="PROSITE" id="PS00194">
    <property type="entry name" value="THIOREDOXIN_1"/>
    <property type="match status" value="1"/>
</dbReference>
<organism evidence="5 6">
    <name type="scientific">Pseudocohnilembus persalinus</name>
    <name type="common">Ciliate</name>
    <dbReference type="NCBI Taxonomy" id="266149"/>
    <lineage>
        <taxon>Eukaryota</taxon>
        <taxon>Sar</taxon>
        <taxon>Alveolata</taxon>
        <taxon>Ciliophora</taxon>
        <taxon>Intramacronucleata</taxon>
        <taxon>Oligohymenophorea</taxon>
        <taxon>Scuticociliatia</taxon>
        <taxon>Philasterida</taxon>
        <taxon>Pseudocohnilembidae</taxon>
        <taxon>Pseudocohnilembus</taxon>
    </lineage>
</organism>
<dbReference type="PROSITE" id="PS51352">
    <property type="entry name" value="THIOREDOXIN_2"/>
    <property type="match status" value="1"/>
</dbReference>
<evidence type="ECO:0000256" key="3">
    <source>
        <dbReference type="ARBA" id="ARBA00023157"/>
    </source>
</evidence>
<feature type="domain" description="Thioredoxin" evidence="4">
    <location>
        <begin position="117"/>
        <end position="282"/>
    </location>
</feature>
<dbReference type="EMBL" id="LDAU01000149">
    <property type="protein sequence ID" value="KRX02934.1"/>
    <property type="molecule type" value="Genomic_DNA"/>
</dbReference>
<protein>
    <submittedName>
        <fullName evidence="5">Thioredoxin-like fold</fullName>
    </submittedName>
</protein>
<dbReference type="InParanoid" id="A0A0V0QL30"/>
<dbReference type="InterPro" id="IPR013766">
    <property type="entry name" value="Thioredoxin_domain"/>
</dbReference>
<dbReference type="InterPro" id="IPR036249">
    <property type="entry name" value="Thioredoxin-like_sf"/>
</dbReference>
<dbReference type="Proteomes" id="UP000054937">
    <property type="component" value="Unassembled WGS sequence"/>
</dbReference>
<evidence type="ECO:0000256" key="2">
    <source>
        <dbReference type="ARBA" id="ARBA00022982"/>
    </source>
</evidence>
<dbReference type="CDD" id="cd02947">
    <property type="entry name" value="TRX_family"/>
    <property type="match status" value="1"/>
</dbReference>
<reference evidence="5 6" key="1">
    <citation type="journal article" date="2015" name="Sci. Rep.">
        <title>Genome of the facultative scuticociliatosis pathogen Pseudocohnilembus persalinus provides insight into its virulence through horizontal gene transfer.</title>
        <authorList>
            <person name="Xiong J."/>
            <person name="Wang G."/>
            <person name="Cheng J."/>
            <person name="Tian M."/>
            <person name="Pan X."/>
            <person name="Warren A."/>
            <person name="Jiang C."/>
            <person name="Yuan D."/>
            <person name="Miao W."/>
        </authorList>
    </citation>
    <scope>NUCLEOTIDE SEQUENCE [LARGE SCALE GENOMIC DNA]</scope>
    <source>
        <strain evidence="5">36N120E</strain>
    </source>
</reference>
<dbReference type="PANTHER" id="PTHR45663:SF11">
    <property type="entry name" value="GEO12009P1"/>
    <property type="match status" value="1"/>
</dbReference>
<evidence type="ECO:0000313" key="6">
    <source>
        <dbReference type="Proteomes" id="UP000054937"/>
    </source>
</evidence>